<accession>A0A3P8JZS3</accession>
<dbReference type="RefSeq" id="WP_126195965.1">
    <property type="nucleotide sequence ID" value="NZ_CP085954.1"/>
</dbReference>
<feature type="transmembrane region" description="Helical" evidence="2">
    <location>
        <begin position="102"/>
        <end position="122"/>
    </location>
</feature>
<feature type="chain" id="PRO_5018272880" evidence="3">
    <location>
        <begin position="30"/>
        <end position="229"/>
    </location>
</feature>
<feature type="region of interest" description="Disordered" evidence="1">
    <location>
        <begin position="36"/>
        <end position="80"/>
    </location>
</feature>
<keyword evidence="3" id="KW-0732">Signal</keyword>
<keyword evidence="2" id="KW-0472">Membrane</keyword>
<evidence type="ECO:0000256" key="3">
    <source>
        <dbReference type="SAM" id="SignalP"/>
    </source>
</evidence>
<organism evidence="4 5">
    <name type="scientific">Tsukamurella paurometabola</name>
    <name type="common">Corynebacterium paurometabolum</name>
    <dbReference type="NCBI Taxonomy" id="2061"/>
    <lineage>
        <taxon>Bacteria</taxon>
        <taxon>Bacillati</taxon>
        <taxon>Actinomycetota</taxon>
        <taxon>Actinomycetes</taxon>
        <taxon>Mycobacteriales</taxon>
        <taxon>Tsukamurellaceae</taxon>
        <taxon>Tsukamurella</taxon>
    </lineage>
</organism>
<feature type="signal peptide" evidence="3">
    <location>
        <begin position="1"/>
        <end position="29"/>
    </location>
</feature>
<dbReference type="OrthoDB" id="4773842at2"/>
<feature type="compositionally biased region" description="Low complexity" evidence="1">
    <location>
        <begin position="36"/>
        <end position="62"/>
    </location>
</feature>
<gene>
    <name evidence="4" type="ORF">NCTC10741_01909</name>
</gene>
<dbReference type="Proteomes" id="UP000271626">
    <property type="component" value="Chromosome"/>
</dbReference>
<evidence type="ECO:0000256" key="2">
    <source>
        <dbReference type="SAM" id="Phobius"/>
    </source>
</evidence>
<reference evidence="4 5" key="1">
    <citation type="submission" date="2018-12" db="EMBL/GenBank/DDBJ databases">
        <authorList>
            <consortium name="Pathogen Informatics"/>
        </authorList>
    </citation>
    <scope>NUCLEOTIDE SEQUENCE [LARGE SCALE GENOMIC DNA]</scope>
    <source>
        <strain evidence="4 5">NCTC10741</strain>
    </source>
</reference>
<sequence length="229" mass="22436">MFRPASPEATVRGAAVGAVSFAASLTAHAVAMRGSGSAMAGHSMPGGSMPGHSMPGGSMPGHDMSSMAGHGMATMPGHAAGGHAMHTMPATVVPDVAAAPSIPMTAVALLAVVCTALGLLAARPRTAGARTTAGLLLVGQGSGHLALGLTMGHLALSPAMAAAHLVAAVVAGAVIAGAEHALRTALATLTPLTPTWREPSRAVVAPIWSFRAVPLPVLARHGALRAPPA</sequence>
<name>A0A3P8JZS3_TSUPA</name>
<feature type="transmembrane region" description="Helical" evidence="2">
    <location>
        <begin position="162"/>
        <end position="182"/>
    </location>
</feature>
<evidence type="ECO:0000256" key="1">
    <source>
        <dbReference type="SAM" id="MobiDB-lite"/>
    </source>
</evidence>
<keyword evidence="2" id="KW-0812">Transmembrane</keyword>
<proteinExistence type="predicted"/>
<protein>
    <submittedName>
        <fullName evidence="4">Uncharacterized protein</fullName>
    </submittedName>
</protein>
<keyword evidence="2" id="KW-1133">Transmembrane helix</keyword>
<feature type="transmembrane region" description="Helical" evidence="2">
    <location>
        <begin position="134"/>
        <end position="156"/>
    </location>
</feature>
<evidence type="ECO:0000313" key="5">
    <source>
        <dbReference type="Proteomes" id="UP000271626"/>
    </source>
</evidence>
<evidence type="ECO:0000313" key="4">
    <source>
        <dbReference type="EMBL" id="VDR38779.1"/>
    </source>
</evidence>
<dbReference type="AlphaFoldDB" id="A0A3P8JZS3"/>
<dbReference type="EMBL" id="LR131273">
    <property type="protein sequence ID" value="VDR38779.1"/>
    <property type="molecule type" value="Genomic_DNA"/>
</dbReference>